<sequence length="305" mass="34579">MWIGRIGKKSAAFINHKPFHPGNYQNQEKCLGFLLRFPTAVYKLLGSADCGSRLLRMLASWYSGCILDVFIRAFLAIVQVWLAEQKQKEEQKKEKELEERRREEVKIEELRRALRGEAKAALQLQNKEGEVISPAEELQQKAREAARQQALQRKQQEAHQRLKQPAKSSLYSEDVFILGHTSVFGSYYSRGEQKWGFSCCKCLERSARCPLNQAEEQRINKRKHRNGCQVQPADAVTRACSSPKQEEKDRIDEARDGTLTDTATSSPSNNGEAGSNFHATGMKKRAREGGVAAYLKLMETTDDGD</sequence>
<dbReference type="VEuPathDB" id="ToxoDB:LOC34624632"/>
<evidence type="ECO:0000313" key="3">
    <source>
        <dbReference type="Proteomes" id="UP000095192"/>
    </source>
</evidence>
<accession>A0A1D3CU59</accession>
<dbReference type="AlphaFoldDB" id="A0A1D3CU59"/>
<evidence type="ECO:0000256" key="1">
    <source>
        <dbReference type="SAM" id="MobiDB-lite"/>
    </source>
</evidence>
<name>A0A1D3CU59_9EIME</name>
<protein>
    <submittedName>
        <fullName evidence="2">Step II splicing related protein</fullName>
    </submittedName>
</protein>
<gene>
    <name evidence="2" type="ORF">cyc_09198</name>
</gene>
<keyword evidence="3" id="KW-1185">Reference proteome</keyword>
<comment type="caution">
    <text evidence="2">The sequence shown here is derived from an EMBL/GenBank/DDBJ whole genome shotgun (WGS) entry which is preliminary data.</text>
</comment>
<dbReference type="EMBL" id="JROU02001960">
    <property type="protein sequence ID" value="OEH74708.1"/>
    <property type="molecule type" value="Genomic_DNA"/>
</dbReference>
<organism evidence="2 3">
    <name type="scientific">Cyclospora cayetanensis</name>
    <dbReference type="NCBI Taxonomy" id="88456"/>
    <lineage>
        <taxon>Eukaryota</taxon>
        <taxon>Sar</taxon>
        <taxon>Alveolata</taxon>
        <taxon>Apicomplexa</taxon>
        <taxon>Conoidasida</taxon>
        <taxon>Coccidia</taxon>
        <taxon>Eucoccidiorida</taxon>
        <taxon>Eimeriorina</taxon>
        <taxon>Eimeriidae</taxon>
        <taxon>Cyclospora</taxon>
    </lineage>
</organism>
<reference evidence="2 3" key="1">
    <citation type="journal article" date="2016" name="BMC Genomics">
        <title>Comparative genomics reveals Cyclospora cayetanensis possesses coccidia-like metabolism and invasion components but unique surface antigens.</title>
        <authorList>
            <person name="Liu S."/>
            <person name="Wang L."/>
            <person name="Zheng H."/>
            <person name="Xu Z."/>
            <person name="Roellig D.M."/>
            <person name="Li N."/>
            <person name="Frace M.A."/>
            <person name="Tang K."/>
            <person name="Arrowood M.J."/>
            <person name="Moss D.M."/>
            <person name="Zhang L."/>
            <person name="Feng Y."/>
            <person name="Xiao L."/>
        </authorList>
    </citation>
    <scope>NUCLEOTIDE SEQUENCE [LARGE SCALE GENOMIC DNA]</scope>
    <source>
        <strain evidence="2 3">CHN_HEN01</strain>
    </source>
</reference>
<feature type="compositionally biased region" description="Basic and acidic residues" evidence="1">
    <location>
        <begin position="244"/>
        <end position="258"/>
    </location>
</feature>
<evidence type="ECO:0000313" key="2">
    <source>
        <dbReference type="EMBL" id="OEH74708.1"/>
    </source>
</evidence>
<feature type="region of interest" description="Disordered" evidence="1">
    <location>
        <begin position="143"/>
        <end position="165"/>
    </location>
</feature>
<dbReference type="VEuPathDB" id="ToxoDB:cyc_09198"/>
<dbReference type="InParanoid" id="A0A1D3CU59"/>
<proteinExistence type="predicted"/>
<feature type="compositionally biased region" description="Polar residues" evidence="1">
    <location>
        <begin position="259"/>
        <end position="273"/>
    </location>
</feature>
<feature type="region of interest" description="Disordered" evidence="1">
    <location>
        <begin position="222"/>
        <end position="285"/>
    </location>
</feature>
<dbReference type="FunCoup" id="A0A1D3CU59">
    <property type="interactions" value="2"/>
</dbReference>
<dbReference type="Proteomes" id="UP000095192">
    <property type="component" value="Unassembled WGS sequence"/>
</dbReference>